<evidence type="ECO:0000256" key="3">
    <source>
        <dbReference type="ARBA" id="ARBA00022771"/>
    </source>
</evidence>
<reference evidence="7" key="2">
    <citation type="journal article" date="2019" name="IMA Fungus">
        <title>Genome sequencing and comparison of five Tilletia species to identify candidate genes for the detection of regulated species infecting wheat.</title>
        <authorList>
            <person name="Nguyen H.D.T."/>
            <person name="Sultana T."/>
            <person name="Kesanakurti P."/>
            <person name="Hambleton S."/>
        </authorList>
    </citation>
    <scope>NUCLEOTIDE SEQUENCE</scope>
    <source>
        <strain evidence="7">DAOMC 236426</strain>
    </source>
</reference>
<evidence type="ECO:0000256" key="5">
    <source>
        <dbReference type="ARBA" id="ARBA00023242"/>
    </source>
</evidence>
<evidence type="ECO:0000259" key="6">
    <source>
        <dbReference type="Pfam" id="PF05699"/>
    </source>
</evidence>
<sequence length="545" mass="60567">MTRHLVSCPKKKARLEPGQQLLQLSQSKITVDVKKQLHALVQRWIVRDQQSLSVLDHPDFRAFLSALPGDHMCPSRFVMKASIMSDYAAVKNAVKARLAAAPGKIALTTDAWTAGNGDQYSFLCLTAHWIDERWKLGNLLLDFAPFPVPHTTANAADLIRRALQELGIENKVSACVTDNTASAYNISKILGQHMAPASFFQGRCAAHLINLVVKHGLDDAGRDEIFNKCRTFVTYVHRSKPIEAVLIAACENAGIKYKIPPTVMDVRWNSTLAQLLSLQRLEPALRIMFAERAHAESAWSEPVWVAIRDIVKILAVFRDVSEHLQGRLFPTMSTAAQGFVLMTQELKDLQASATLSTWGIEIIKLFQTRLTEYRHHMIDTNVVLWAKILDPSMKAEVIVQDRVHRLYDVTSSMASHLEAHYPTPTQGSNQLLPTRPGNQPISGYQKRLQKFVAEKESTAIPPRKQLEMYMAEPTIATMSPSDALTFWAANEGQFPSLAAMARDILAIPATSVPSEAAFSRGGELVTKRRNRLAGSTVTAIMCLDS</sequence>
<dbReference type="InterPro" id="IPR008906">
    <property type="entry name" value="HATC_C_dom"/>
</dbReference>
<dbReference type="EMBL" id="LWDE02000720">
    <property type="protein sequence ID" value="KAE8245520.1"/>
    <property type="molecule type" value="Genomic_DNA"/>
</dbReference>
<keyword evidence="3" id="KW-0863">Zinc-finger</keyword>
<keyword evidence="8" id="KW-1185">Reference proteome</keyword>
<proteinExistence type="predicted"/>
<keyword evidence="5" id="KW-0539">Nucleus</keyword>
<feature type="domain" description="HAT C-terminal dimerisation" evidence="6">
    <location>
        <begin position="466"/>
        <end position="543"/>
    </location>
</feature>
<evidence type="ECO:0000256" key="4">
    <source>
        <dbReference type="ARBA" id="ARBA00022833"/>
    </source>
</evidence>
<dbReference type="PANTHER" id="PTHR46481">
    <property type="entry name" value="ZINC FINGER BED DOMAIN-CONTAINING PROTEIN 4"/>
    <property type="match status" value="1"/>
</dbReference>
<evidence type="ECO:0000313" key="7">
    <source>
        <dbReference type="EMBL" id="KAE8245520.1"/>
    </source>
</evidence>
<gene>
    <name evidence="7" type="ORF">A4X06_0g5636</name>
</gene>
<dbReference type="Pfam" id="PF05699">
    <property type="entry name" value="Dimer_Tnp_hAT"/>
    <property type="match status" value="1"/>
</dbReference>
<dbReference type="AlphaFoldDB" id="A0A8X7MQB1"/>
<evidence type="ECO:0000256" key="2">
    <source>
        <dbReference type="ARBA" id="ARBA00022723"/>
    </source>
</evidence>
<evidence type="ECO:0000313" key="8">
    <source>
        <dbReference type="Proteomes" id="UP000077684"/>
    </source>
</evidence>
<comment type="subcellular location">
    <subcellularLocation>
        <location evidence="1">Nucleus</location>
    </subcellularLocation>
</comment>
<protein>
    <recommendedName>
        <fullName evidence="6">HAT C-terminal dimerisation domain-containing protein</fullName>
    </recommendedName>
</protein>
<dbReference type="PANTHER" id="PTHR46481:SF10">
    <property type="entry name" value="ZINC FINGER BED DOMAIN-CONTAINING PROTEIN 39"/>
    <property type="match status" value="1"/>
</dbReference>
<dbReference type="SUPFAM" id="SSF53098">
    <property type="entry name" value="Ribonuclease H-like"/>
    <property type="match status" value="1"/>
</dbReference>
<dbReference type="GO" id="GO:0046983">
    <property type="term" value="F:protein dimerization activity"/>
    <property type="evidence" value="ECO:0007669"/>
    <property type="project" value="InterPro"/>
</dbReference>
<dbReference type="GO" id="GO:0005634">
    <property type="term" value="C:nucleus"/>
    <property type="evidence" value="ECO:0007669"/>
    <property type="project" value="UniProtKB-SubCell"/>
</dbReference>
<dbReference type="Proteomes" id="UP000077684">
    <property type="component" value="Unassembled WGS sequence"/>
</dbReference>
<evidence type="ECO:0000256" key="1">
    <source>
        <dbReference type="ARBA" id="ARBA00004123"/>
    </source>
</evidence>
<reference evidence="7" key="1">
    <citation type="submission" date="2016-04" db="EMBL/GenBank/DDBJ databases">
        <authorList>
            <person name="Nguyen H.D."/>
            <person name="Samba Siva P."/>
            <person name="Cullis J."/>
            <person name="Levesque C.A."/>
            <person name="Hambleton S."/>
        </authorList>
    </citation>
    <scope>NUCLEOTIDE SEQUENCE</scope>
    <source>
        <strain evidence="7">DAOMC 236426</strain>
    </source>
</reference>
<keyword evidence="2" id="KW-0479">Metal-binding</keyword>
<dbReference type="InterPro" id="IPR012337">
    <property type="entry name" value="RNaseH-like_sf"/>
</dbReference>
<dbReference type="GO" id="GO:0008270">
    <property type="term" value="F:zinc ion binding"/>
    <property type="evidence" value="ECO:0007669"/>
    <property type="project" value="UniProtKB-KW"/>
</dbReference>
<comment type="caution">
    <text evidence="7">The sequence shown here is derived from an EMBL/GenBank/DDBJ whole genome shotgun (WGS) entry which is preliminary data.</text>
</comment>
<organism evidence="7 8">
    <name type="scientific">Tilletia controversa</name>
    <name type="common">dwarf bunt fungus</name>
    <dbReference type="NCBI Taxonomy" id="13291"/>
    <lineage>
        <taxon>Eukaryota</taxon>
        <taxon>Fungi</taxon>
        <taxon>Dikarya</taxon>
        <taxon>Basidiomycota</taxon>
        <taxon>Ustilaginomycotina</taxon>
        <taxon>Exobasidiomycetes</taxon>
        <taxon>Tilletiales</taxon>
        <taxon>Tilletiaceae</taxon>
        <taxon>Tilletia</taxon>
    </lineage>
</organism>
<accession>A0A8X7MQB1</accession>
<dbReference type="InterPro" id="IPR052035">
    <property type="entry name" value="ZnF_BED_domain_contain"/>
</dbReference>
<name>A0A8X7MQB1_9BASI</name>
<keyword evidence="4" id="KW-0862">Zinc</keyword>